<dbReference type="Proteomes" id="UP000016536">
    <property type="component" value="Unassembled WGS sequence"/>
</dbReference>
<dbReference type="HOGENOM" id="CLU_3303430_0_0_11"/>
<dbReference type="EMBL" id="AWSE01000082">
    <property type="protein sequence ID" value="ERH23796.1"/>
    <property type="molecule type" value="Genomic_DNA"/>
</dbReference>
<proteinExistence type="predicted"/>
<name>U1QNZ9_9ACTO</name>
<protein>
    <submittedName>
        <fullName evidence="1">Uncharacterized protein</fullName>
    </submittedName>
</protein>
<keyword evidence="2" id="KW-1185">Reference proteome</keyword>
<sequence>MAGVLDATRRGADMTEQRWPSWWGVTRVQSGDSPGKQSA</sequence>
<comment type="caution">
    <text evidence="1">The sequence shown here is derived from an EMBL/GenBank/DDBJ whole genome shotgun (WGS) entry which is preliminary data.</text>
</comment>
<dbReference type="AlphaFoldDB" id="U1QNZ9"/>
<reference evidence="1 2" key="1">
    <citation type="submission" date="2013-08" db="EMBL/GenBank/DDBJ databases">
        <authorList>
            <person name="Weinstock G."/>
            <person name="Sodergren E."/>
            <person name="Wylie T."/>
            <person name="Fulton L."/>
            <person name="Fulton R."/>
            <person name="Fronick C."/>
            <person name="O'Laughlin M."/>
            <person name="Godfrey J."/>
            <person name="Miner T."/>
            <person name="Herter B."/>
            <person name="Appelbaum E."/>
            <person name="Cordes M."/>
            <person name="Lek S."/>
            <person name="Wollam A."/>
            <person name="Pepin K.H."/>
            <person name="Palsikar V.B."/>
            <person name="Mitreva M."/>
            <person name="Wilson R.K."/>
        </authorList>
    </citation>
    <scope>NUCLEOTIDE SEQUENCE [LARGE SCALE GENOMIC DNA]</scope>
    <source>
        <strain evidence="1 2">F0542</strain>
    </source>
</reference>
<evidence type="ECO:0000313" key="1">
    <source>
        <dbReference type="EMBL" id="ERH23796.1"/>
    </source>
</evidence>
<organism evidence="1 2">
    <name type="scientific">Actinomyces johnsonii F0542</name>
    <dbReference type="NCBI Taxonomy" id="1321818"/>
    <lineage>
        <taxon>Bacteria</taxon>
        <taxon>Bacillati</taxon>
        <taxon>Actinomycetota</taxon>
        <taxon>Actinomycetes</taxon>
        <taxon>Actinomycetales</taxon>
        <taxon>Actinomycetaceae</taxon>
        <taxon>Actinomyces</taxon>
    </lineage>
</organism>
<gene>
    <name evidence="1" type="ORF">HMPREF1979_01664</name>
</gene>
<evidence type="ECO:0000313" key="2">
    <source>
        <dbReference type="Proteomes" id="UP000016536"/>
    </source>
</evidence>
<accession>U1QNZ9</accession>